<dbReference type="InterPro" id="IPR000914">
    <property type="entry name" value="SBP_5_dom"/>
</dbReference>
<comment type="caution">
    <text evidence="5">The sequence shown here is derived from an EMBL/GenBank/DDBJ whole genome shotgun (WGS) entry which is preliminary data.</text>
</comment>
<evidence type="ECO:0000313" key="6">
    <source>
        <dbReference type="Proteomes" id="UP000051562"/>
    </source>
</evidence>
<dbReference type="PANTHER" id="PTHR30290">
    <property type="entry name" value="PERIPLASMIC BINDING COMPONENT OF ABC TRANSPORTER"/>
    <property type="match status" value="1"/>
</dbReference>
<sequence length="526" mass="58922">MSKSLKATLLLAFALAGSSASAQGTSQVTILRAAEAERYDPHKVVSRPMTEIAFLLADTLLALDYDQKTVKPLLATSWSASPDGLTYRFTLRDDVRYCDGRPMKAEDVVFSLKRWIAPETRAPLANQAGSVKDIRAEGDTTVVYELNEPHSELLINLTQVSSSIIDRNEVEKLGTDFGVKHFNGTGPFCWVRWLPRNELVLKRNPHYKWGPDFYQNRGPAHVEQIVLKQVPDEGTRMAAMTAGQADLTQYVPRWSIARFESARQFSVVRPATFFSLLYLGFKTDRPMVSDARVRKAMNMAINRDELARTVFFGRSDPAYSYTHPQSTDYNPELEPVLSRFNLAEANALLDQAGWSRGADGFRAKDGVRLAPVVVIPAPIMADVAQAIQGSLRQIGVDAKLELLDGAVFFQRAAQQDFEMYGLQQPYLTSGMMMSENFASTAIPVPNRMNWRNAEFDKLVREARSATDPAKREAAYKQAQLIVHKDDVWMPLVHDQAYMIMGPRLAPMKAHGNQAVTLYKALDLRLK</sequence>
<protein>
    <recommendedName>
        <fullName evidence="4">Solute-binding protein family 5 domain-containing protein</fullName>
    </recommendedName>
</protein>
<dbReference type="Pfam" id="PF00496">
    <property type="entry name" value="SBP_bac_5"/>
    <property type="match status" value="1"/>
</dbReference>
<evidence type="ECO:0000256" key="3">
    <source>
        <dbReference type="SAM" id="SignalP"/>
    </source>
</evidence>
<dbReference type="Gene3D" id="3.10.105.10">
    <property type="entry name" value="Dipeptide-binding Protein, Domain 3"/>
    <property type="match status" value="1"/>
</dbReference>
<evidence type="ECO:0000256" key="1">
    <source>
        <dbReference type="ARBA" id="ARBA00004418"/>
    </source>
</evidence>
<feature type="chain" id="PRO_5006204905" description="Solute-binding protein family 5 domain-containing protein" evidence="3">
    <location>
        <begin position="23"/>
        <end position="526"/>
    </location>
</feature>
<dbReference type="EMBL" id="LMAR01000023">
    <property type="protein sequence ID" value="KQK31419.1"/>
    <property type="molecule type" value="Genomic_DNA"/>
</dbReference>
<reference evidence="5 6" key="1">
    <citation type="submission" date="2015-10" db="EMBL/GenBank/DDBJ databases">
        <title>Draft genome of Bosea thiooxidans.</title>
        <authorList>
            <person name="Wang X."/>
        </authorList>
    </citation>
    <scope>NUCLEOTIDE SEQUENCE [LARGE SCALE GENOMIC DNA]</scope>
    <source>
        <strain evidence="5 6">CGMCC 9174</strain>
    </source>
</reference>
<dbReference type="Gene3D" id="3.40.190.10">
    <property type="entry name" value="Periplasmic binding protein-like II"/>
    <property type="match status" value="1"/>
</dbReference>
<proteinExistence type="inferred from homology"/>
<evidence type="ECO:0000259" key="4">
    <source>
        <dbReference type="Pfam" id="PF00496"/>
    </source>
</evidence>
<organism evidence="5 6">
    <name type="scientific">Bosea thiooxidans</name>
    <dbReference type="NCBI Taxonomy" id="53254"/>
    <lineage>
        <taxon>Bacteria</taxon>
        <taxon>Pseudomonadati</taxon>
        <taxon>Pseudomonadota</taxon>
        <taxon>Alphaproteobacteria</taxon>
        <taxon>Hyphomicrobiales</taxon>
        <taxon>Boseaceae</taxon>
        <taxon>Bosea</taxon>
    </lineage>
</organism>
<dbReference type="RefSeq" id="WP_055727185.1">
    <property type="nucleotide sequence ID" value="NZ_LMAR01000023.1"/>
</dbReference>
<keyword evidence="6" id="KW-1185">Reference proteome</keyword>
<keyword evidence="3" id="KW-0732">Signal</keyword>
<feature type="domain" description="Solute-binding protein family 5" evidence="4">
    <location>
        <begin position="69"/>
        <end position="421"/>
    </location>
</feature>
<dbReference type="InterPro" id="IPR030678">
    <property type="entry name" value="Peptide/Ni-bd"/>
</dbReference>
<dbReference type="Proteomes" id="UP000051562">
    <property type="component" value="Unassembled WGS sequence"/>
</dbReference>
<dbReference type="GO" id="GO:0015833">
    <property type="term" value="P:peptide transport"/>
    <property type="evidence" value="ECO:0007669"/>
    <property type="project" value="TreeGrafter"/>
</dbReference>
<dbReference type="GO" id="GO:0030288">
    <property type="term" value="C:outer membrane-bounded periplasmic space"/>
    <property type="evidence" value="ECO:0007669"/>
    <property type="project" value="UniProtKB-ARBA"/>
</dbReference>
<evidence type="ECO:0000313" key="5">
    <source>
        <dbReference type="EMBL" id="KQK31419.1"/>
    </source>
</evidence>
<dbReference type="AlphaFoldDB" id="A0A0Q3KNZ8"/>
<dbReference type="GO" id="GO:0043190">
    <property type="term" value="C:ATP-binding cassette (ABC) transporter complex"/>
    <property type="evidence" value="ECO:0007669"/>
    <property type="project" value="InterPro"/>
</dbReference>
<accession>A0A0Q3KNZ8</accession>
<comment type="similarity">
    <text evidence="2">Belongs to the bacterial solute-binding protein 5 family.</text>
</comment>
<comment type="subcellular location">
    <subcellularLocation>
        <location evidence="1">Periplasm</location>
    </subcellularLocation>
</comment>
<dbReference type="PIRSF" id="PIRSF002741">
    <property type="entry name" value="MppA"/>
    <property type="match status" value="1"/>
</dbReference>
<evidence type="ECO:0000256" key="2">
    <source>
        <dbReference type="ARBA" id="ARBA00005695"/>
    </source>
</evidence>
<dbReference type="GO" id="GO:1904680">
    <property type="term" value="F:peptide transmembrane transporter activity"/>
    <property type="evidence" value="ECO:0007669"/>
    <property type="project" value="TreeGrafter"/>
</dbReference>
<dbReference type="SUPFAM" id="SSF53850">
    <property type="entry name" value="Periplasmic binding protein-like II"/>
    <property type="match status" value="1"/>
</dbReference>
<dbReference type="InterPro" id="IPR039424">
    <property type="entry name" value="SBP_5"/>
</dbReference>
<gene>
    <name evidence="5" type="ORF">ARD30_03170</name>
</gene>
<feature type="signal peptide" evidence="3">
    <location>
        <begin position="1"/>
        <end position="22"/>
    </location>
</feature>
<name>A0A0Q3KNZ8_9HYPH</name>